<organism evidence="1 2">
    <name type="scientific">Striga hermonthica</name>
    <name type="common">Purple witchweed</name>
    <name type="synonym">Buchnera hermonthica</name>
    <dbReference type="NCBI Taxonomy" id="68872"/>
    <lineage>
        <taxon>Eukaryota</taxon>
        <taxon>Viridiplantae</taxon>
        <taxon>Streptophyta</taxon>
        <taxon>Embryophyta</taxon>
        <taxon>Tracheophyta</taxon>
        <taxon>Spermatophyta</taxon>
        <taxon>Magnoliopsida</taxon>
        <taxon>eudicotyledons</taxon>
        <taxon>Gunneridae</taxon>
        <taxon>Pentapetalae</taxon>
        <taxon>asterids</taxon>
        <taxon>lamiids</taxon>
        <taxon>Lamiales</taxon>
        <taxon>Orobanchaceae</taxon>
        <taxon>Buchnereae</taxon>
        <taxon>Striga</taxon>
    </lineage>
</organism>
<dbReference type="OrthoDB" id="1930928at2759"/>
<dbReference type="EMBL" id="CACSLK010027813">
    <property type="protein sequence ID" value="CAA0830225.1"/>
    <property type="molecule type" value="Genomic_DNA"/>
</dbReference>
<dbReference type="PANTHER" id="PTHR10492">
    <property type="match status" value="1"/>
</dbReference>
<gene>
    <name evidence="1" type="ORF">SHERM_25682</name>
</gene>
<dbReference type="Proteomes" id="UP001153555">
    <property type="component" value="Unassembled WGS sequence"/>
</dbReference>
<feature type="non-terminal residue" evidence="1">
    <location>
        <position position="1"/>
    </location>
</feature>
<name>A0A9N7NGA2_STRHE</name>
<comment type="caution">
    <text evidence="1">The sequence shown here is derived from an EMBL/GenBank/DDBJ whole genome shotgun (WGS) entry which is preliminary data.</text>
</comment>
<evidence type="ECO:0008006" key="3">
    <source>
        <dbReference type="Google" id="ProtNLM"/>
    </source>
</evidence>
<dbReference type="PANTHER" id="PTHR10492:SF101">
    <property type="entry name" value="ATP-DEPENDENT DNA HELICASE"/>
    <property type="match status" value="1"/>
</dbReference>
<sequence>IYTIEFKKHGLPHAHILLFLSKESKFPNPSDIDRIISAEIPNESSDPQYNEAVKEHMIHGLCGLAKKDSSCMVDGKCTKSFPKKFVESTTVDEEGYPRYRRRDNGSSPEKNSIVVHNGFVVPHNRHLLMKFGVHINVEWCNQSRSIKYLFKYVNKGNDRVTASFYKTSAESDVERLLDEIKLYYDCRYISSCEAAVCPIFVAFFVL</sequence>
<evidence type="ECO:0000313" key="1">
    <source>
        <dbReference type="EMBL" id="CAA0830225.1"/>
    </source>
</evidence>
<feature type="non-terminal residue" evidence="1">
    <location>
        <position position="206"/>
    </location>
</feature>
<evidence type="ECO:0000313" key="2">
    <source>
        <dbReference type="Proteomes" id="UP001153555"/>
    </source>
</evidence>
<keyword evidence="2" id="KW-1185">Reference proteome</keyword>
<dbReference type="AlphaFoldDB" id="A0A9N7NGA2"/>
<reference evidence="1" key="1">
    <citation type="submission" date="2019-12" db="EMBL/GenBank/DDBJ databases">
        <authorList>
            <person name="Scholes J."/>
        </authorList>
    </citation>
    <scope>NUCLEOTIDE SEQUENCE</scope>
</reference>
<proteinExistence type="predicted"/>
<accession>A0A9N7NGA2</accession>
<protein>
    <recommendedName>
        <fullName evidence="3">Helitron helicase-like domain-containing protein</fullName>
    </recommendedName>
</protein>